<feature type="compositionally biased region" description="Low complexity" evidence="1">
    <location>
        <begin position="370"/>
        <end position="387"/>
    </location>
</feature>
<feature type="compositionally biased region" description="Low complexity" evidence="1">
    <location>
        <begin position="292"/>
        <end position="313"/>
    </location>
</feature>
<comment type="caution">
    <text evidence="2">The sequence shown here is derived from an EMBL/GenBank/DDBJ whole genome shotgun (WGS) entry which is preliminary data.</text>
</comment>
<organism evidence="2 3">
    <name type="scientific">Colletotrichum scovillei</name>
    <dbReference type="NCBI Taxonomy" id="1209932"/>
    <lineage>
        <taxon>Eukaryota</taxon>
        <taxon>Fungi</taxon>
        <taxon>Dikarya</taxon>
        <taxon>Ascomycota</taxon>
        <taxon>Pezizomycotina</taxon>
        <taxon>Sordariomycetes</taxon>
        <taxon>Hypocreomycetidae</taxon>
        <taxon>Glomerellales</taxon>
        <taxon>Glomerellaceae</taxon>
        <taxon>Colletotrichum</taxon>
        <taxon>Colletotrichum acutatum species complex</taxon>
    </lineage>
</organism>
<gene>
    <name evidence="2" type="ORF">JMJ77_013505</name>
</gene>
<protein>
    <submittedName>
        <fullName evidence="2">Mucin</fullName>
    </submittedName>
</protein>
<feature type="compositionally biased region" description="Low complexity" evidence="1">
    <location>
        <begin position="333"/>
        <end position="359"/>
    </location>
</feature>
<name>A0A9P7UIP3_9PEZI</name>
<dbReference type="AlphaFoldDB" id="A0A9P7UIP3"/>
<feature type="compositionally biased region" description="Low complexity" evidence="1">
    <location>
        <begin position="732"/>
        <end position="743"/>
    </location>
</feature>
<feature type="compositionally biased region" description="Low complexity" evidence="1">
    <location>
        <begin position="160"/>
        <end position="173"/>
    </location>
</feature>
<evidence type="ECO:0000256" key="1">
    <source>
        <dbReference type="SAM" id="MobiDB-lite"/>
    </source>
</evidence>
<feature type="region of interest" description="Disordered" evidence="1">
    <location>
        <begin position="924"/>
        <end position="951"/>
    </location>
</feature>
<feature type="compositionally biased region" description="Basic residues" evidence="1">
    <location>
        <begin position="539"/>
        <end position="548"/>
    </location>
</feature>
<dbReference type="GO" id="GO:0005635">
    <property type="term" value="C:nuclear envelope"/>
    <property type="evidence" value="ECO:0007669"/>
    <property type="project" value="TreeGrafter"/>
</dbReference>
<feature type="compositionally biased region" description="Basic and acidic residues" evidence="1">
    <location>
        <begin position="624"/>
        <end position="650"/>
    </location>
</feature>
<feature type="region of interest" description="Disordered" evidence="1">
    <location>
        <begin position="292"/>
        <end position="387"/>
    </location>
</feature>
<feature type="compositionally biased region" description="Polar residues" evidence="1">
    <location>
        <begin position="931"/>
        <end position="945"/>
    </location>
</feature>
<feature type="region of interest" description="Disordered" evidence="1">
    <location>
        <begin position="850"/>
        <end position="891"/>
    </location>
</feature>
<dbReference type="Proteomes" id="UP000699042">
    <property type="component" value="Unassembled WGS sequence"/>
</dbReference>
<dbReference type="PANTHER" id="PTHR33416:SF20">
    <property type="entry name" value="NUCLEAR PORE COMPLEX PROTEIN NUP1"/>
    <property type="match status" value="1"/>
</dbReference>
<evidence type="ECO:0000313" key="2">
    <source>
        <dbReference type="EMBL" id="KAG7050765.1"/>
    </source>
</evidence>
<sequence>MTALLGTSQQDSRRLGESLWMSSTTFSSRFWAEQEQRASGRMKAFAGSALAAPARVPGVMGTLPWDPSRLSPSTGRLGPGEMEEDKLCQHRPRPWAAATMDKDMGSVASVVQHELISFLDDTDTDADEFILCSSNNPSPSSVPLAHFLIDEDEIDRDPSSTRATRSTSTNTDIISNSIRNNTSFYSSARSSFSSSTTTTTTTNLTFTTTSASTATTTTATMAPTTITNSFLSIGGVDNNAARSNGKKTAVAAAETAAGGRTSEDSVDRSHGLWNYLHHGLDGYSSPDLRLLQHNQQQQQQSQQHHKQSPSSSSYHNLYLRPDSSRSHQHFHFPRTSSESGSRSGTGPTPTATANSTTWTLRSGKSHEKSNSSGSKKTTATTVSAANSATMAVKPTKVNTTGSATITVPPPPVSPSSSGPFGAQMTKQEFEALPEAIQRKCKWREHDVSLPLLVPALRHYMPSLFLNSILAPIYIPGHAFYFSSLERLHFASLAPAPTPPSTHIDIYFDRPDTAPTPKTLKQRRKERQARLASDQVSDRVKRRPSRRANFRASTSSSVYVRLPDKIRKRHLTTEEQIVASRNRRHDIILDPADEAIYKVRRRASSLIVQDELWSPTLSVRPSTMESRRPSQDTRKQMPKSEEKKSPEAQKKRDSFYDSFRWLEEDDDLDLRLHLDDYHANLREDLPANSKQRRPSFRRHLSISKIPFGRNSLSTNRPGTTPAGASHPTTPLFSSSPVSPQTSSPGHGRRRSRALSLISPKHSPQDTVAAFDPEAAHYQDPEARLKLRVYLASPQKFDEAIEFGFPSKEAMVTTKPSKDVKPLKYRQSRAALVDESENLRTFLADDRSSIFSDDGSLDSDSPKTPHTVEMTALRPPPIKNDQLHSPKPSTEYARMPAEAREMTLRMTLTRPDLRAHEDQMYGWQQKPLPPRKFQSNGLQDEFPTSTYVRDASSKESIERHFAAMDQENAQANDRGVMKRFWNKVRRGPA</sequence>
<feature type="region of interest" description="Disordered" evidence="1">
    <location>
        <begin position="706"/>
        <end position="754"/>
    </location>
</feature>
<feature type="region of interest" description="Disordered" evidence="1">
    <location>
        <begin position="618"/>
        <end position="650"/>
    </location>
</feature>
<dbReference type="EMBL" id="JAESDN010000005">
    <property type="protein sequence ID" value="KAG7050765.1"/>
    <property type="molecule type" value="Genomic_DNA"/>
</dbReference>
<feature type="region of interest" description="Disordered" evidence="1">
    <location>
        <begin position="400"/>
        <end position="420"/>
    </location>
</feature>
<feature type="region of interest" description="Disordered" evidence="1">
    <location>
        <begin position="152"/>
        <end position="173"/>
    </location>
</feature>
<keyword evidence="3" id="KW-1185">Reference proteome</keyword>
<dbReference type="GO" id="GO:0071763">
    <property type="term" value="P:nuclear membrane organization"/>
    <property type="evidence" value="ECO:0007669"/>
    <property type="project" value="TreeGrafter"/>
</dbReference>
<feature type="region of interest" description="Disordered" evidence="1">
    <location>
        <begin position="509"/>
        <end position="553"/>
    </location>
</feature>
<feature type="region of interest" description="Disordered" evidence="1">
    <location>
        <begin position="63"/>
        <end position="87"/>
    </location>
</feature>
<reference evidence="2" key="1">
    <citation type="submission" date="2021-05" db="EMBL/GenBank/DDBJ databases">
        <title>Comparative genomics of three Colletotrichum scovillei strains and genetic complementation revealed genes involved fungal growth and virulence on chili pepper.</title>
        <authorList>
            <person name="Hsieh D.-K."/>
            <person name="Chuang S.-C."/>
            <person name="Chen C.-Y."/>
            <person name="Chao Y.-T."/>
            <person name="Lu M.-Y.J."/>
            <person name="Lee M.-H."/>
            <person name="Shih M.-C."/>
        </authorList>
    </citation>
    <scope>NUCLEOTIDE SEQUENCE</scope>
    <source>
        <strain evidence="2">Coll-153</strain>
    </source>
</reference>
<accession>A0A9P7UIP3</accession>
<proteinExistence type="predicted"/>
<dbReference type="PANTHER" id="PTHR33416">
    <property type="entry name" value="NUCLEAR PORE COMPLEX PROTEIN NUP1"/>
    <property type="match status" value="1"/>
</dbReference>
<evidence type="ECO:0000313" key="3">
    <source>
        <dbReference type="Proteomes" id="UP000699042"/>
    </source>
</evidence>